<evidence type="ECO:0000313" key="4">
    <source>
        <dbReference type="EMBL" id="KIK01115.1"/>
    </source>
</evidence>
<keyword evidence="2" id="KW-0677">Repeat</keyword>
<organism evidence="4 5">
    <name type="scientific">Laccaria amethystina LaAM-08-1</name>
    <dbReference type="NCBI Taxonomy" id="1095629"/>
    <lineage>
        <taxon>Eukaryota</taxon>
        <taxon>Fungi</taxon>
        <taxon>Dikarya</taxon>
        <taxon>Basidiomycota</taxon>
        <taxon>Agaricomycotina</taxon>
        <taxon>Agaricomycetes</taxon>
        <taxon>Agaricomycetidae</taxon>
        <taxon>Agaricales</taxon>
        <taxon>Agaricineae</taxon>
        <taxon>Hydnangiaceae</taxon>
        <taxon>Laccaria</taxon>
    </lineage>
</organism>
<dbReference type="Pfam" id="PF00400">
    <property type="entry name" value="WD40"/>
    <property type="match status" value="2"/>
</dbReference>
<reference evidence="4 5" key="1">
    <citation type="submission" date="2014-04" db="EMBL/GenBank/DDBJ databases">
        <authorList>
            <consortium name="DOE Joint Genome Institute"/>
            <person name="Kuo A."/>
            <person name="Kohler A."/>
            <person name="Nagy L.G."/>
            <person name="Floudas D."/>
            <person name="Copeland A."/>
            <person name="Barry K.W."/>
            <person name="Cichocki N."/>
            <person name="Veneault-Fourrey C."/>
            <person name="LaButti K."/>
            <person name="Lindquist E.A."/>
            <person name="Lipzen A."/>
            <person name="Lundell T."/>
            <person name="Morin E."/>
            <person name="Murat C."/>
            <person name="Sun H."/>
            <person name="Tunlid A."/>
            <person name="Henrissat B."/>
            <person name="Grigoriev I.V."/>
            <person name="Hibbett D.S."/>
            <person name="Martin F."/>
            <person name="Nordberg H.P."/>
            <person name="Cantor M.N."/>
            <person name="Hua S.X."/>
        </authorList>
    </citation>
    <scope>NUCLEOTIDE SEQUENCE [LARGE SCALE GENOMIC DNA]</scope>
    <source>
        <strain evidence="4 5">LaAM-08-1</strain>
    </source>
</reference>
<dbReference type="EMBL" id="KN838612">
    <property type="protein sequence ID" value="KIK01115.1"/>
    <property type="molecule type" value="Genomic_DNA"/>
</dbReference>
<dbReference type="Gene3D" id="2.130.10.10">
    <property type="entry name" value="YVTN repeat-like/Quinoprotein amine dehydrogenase"/>
    <property type="match status" value="1"/>
</dbReference>
<dbReference type="HOGENOM" id="CLU_000288_57_19_1"/>
<evidence type="ECO:0000256" key="1">
    <source>
        <dbReference type="ARBA" id="ARBA00022574"/>
    </source>
</evidence>
<sequence>VLKSHTKLVRSVAFSPGRKQIVSALNNKSVWVWDASTCDQLEVLKGHTDSVRSVAFSPDGKQIVSDSDDNSVWVWDFGSLYIHEMIPNSNHHEKSTGWLLFPDGHRLMFVSPELLLPDASNILTIPHSSCSLVDFAHSALGPQQEQCYHP</sequence>
<evidence type="ECO:0000256" key="2">
    <source>
        <dbReference type="ARBA" id="ARBA00022737"/>
    </source>
</evidence>
<dbReference type="InterPro" id="IPR036322">
    <property type="entry name" value="WD40_repeat_dom_sf"/>
</dbReference>
<dbReference type="SUPFAM" id="SSF50978">
    <property type="entry name" value="WD40 repeat-like"/>
    <property type="match status" value="1"/>
</dbReference>
<name>A0A0C9WRE1_9AGAR</name>
<evidence type="ECO:0008006" key="6">
    <source>
        <dbReference type="Google" id="ProtNLM"/>
    </source>
</evidence>
<dbReference type="PANTHER" id="PTHR19879:SF9">
    <property type="entry name" value="TRANSCRIPTION INITIATION FACTOR TFIID SUBUNIT 5"/>
    <property type="match status" value="1"/>
</dbReference>
<dbReference type="InterPro" id="IPR019775">
    <property type="entry name" value="WD40_repeat_CS"/>
</dbReference>
<dbReference type="Proteomes" id="UP000054477">
    <property type="component" value="Unassembled WGS sequence"/>
</dbReference>
<evidence type="ECO:0000313" key="5">
    <source>
        <dbReference type="Proteomes" id="UP000054477"/>
    </source>
</evidence>
<reference evidence="5" key="2">
    <citation type="submission" date="2015-01" db="EMBL/GenBank/DDBJ databases">
        <title>Evolutionary Origins and Diversification of the Mycorrhizal Mutualists.</title>
        <authorList>
            <consortium name="DOE Joint Genome Institute"/>
            <consortium name="Mycorrhizal Genomics Consortium"/>
            <person name="Kohler A."/>
            <person name="Kuo A."/>
            <person name="Nagy L.G."/>
            <person name="Floudas D."/>
            <person name="Copeland A."/>
            <person name="Barry K.W."/>
            <person name="Cichocki N."/>
            <person name="Veneault-Fourrey C."/>
            <person name="LaButti K."/>
            <person name="Lindquist E.A."/>
            <person name="Lipzen A."/>
            <person name="Lundell T."/>
            <person name="Morin E."/>
            <person name="Murat C."/>
            <person name="Riley R."/>
            <person name="Ohm R."/>
            <person name="Sun H."/>
            <person name="Tunlid A."/>
            <person name="Henrissat B."/>
            <person name="Grigoriev I.V."/>
            <person name="Hibbett D.S."/>
            <person name="Martin F."/>
        </authorList>
    </citation>
    <scope>NUCLEOTIDE SEQUENCE [LARGE SCALE GENOMIC DNA]</scope>
    <source>
        <strain evidence="5">LaAM-08-1</strain>
    </source>
</reference>
<feature type="non-terminal residue" evidence="4">
    <location>
        <position position="1"/>
    </location>
</feature>
<feature type="repeat" description="WD" evidence="3">
    <location>
        <begin position="44"/>
        <end position="76"/>
    </location>
</feature>
<evidence type="ECO:0000256" key="3">
    <source>
        <dbReference type="PROSITE-ProRule" id="PRU00221"/>
    </source>
</evidence>
<dbReference type="PANTHER" id="PTHR19879">
    <property type="entry name" value="TRANSCRIPTION INITIATION FACTOR TFIID"/>
    <property type="match status" value="1"/>
</dbReference>
<gene>
    <name evidence="4" type="ORF">K443DRAFT_663024</name>
</gene>
<dbReference type="PROSITE" id="PS50294">
    <property type="entry name" value="WD_REPEATS_REGION"/>
    <property type="match status" value="2"/>
</dbReference>
<proteinExistence type="predicted"/>
<dbReference type="AlphaFoldDB" id="A0A0C9WRE1"/>
<dbReference type="InterPro" id="IPR015943">
    <property type="entry name" value="WD40/YVTN_repeat-like_dom_sf"/>
</dbReference>
<dbReference type="PROSITE" id="PS50082">
    <property type="entry name" value="WD_REPEATS_2"/>
    <property type="match status" value="2"/>
</dbReference>
<keyword evidence="5" id="KW-1185">Reference proteome</keyword>
<dbReference type="SMART" id="SM00320">
    <property type="entry name" value="WD40"/>
    <property type="match status" value="2"/>
</dbReference>
<dbReference type="PROSITE" id="PS00678">
    <property type="entry name" value="WD_REPEATS_1"/>
    <property type="match status" value="1"/>
</dbReference>
<dbReference type="STRING" id="1095629.A0A0C9WRE1"/>
<protein>
    <recommendedName>
        <fullName evidence="6">WD40 repeat-like protein</fullName>
    </recommendedName>
</protein>
<dbReference type="OrthoDB" id="2615105at2759"/>
<feature type="repeat" description="WD" evidence="3">
    <location>
        <begin position="2"/>
        <end position="43"/>
    </location>
</feature>
<dbReference type="InterPro" id="IPR001680">
    <property type="entry name" value="WD40_rpt"/>
</dbReference>
<accession>A0A0C9WRE1</accession>
<keyword evidence="1 3" id="KW-0853">WD repeat</keyword>